<dbReference type="AlphaFoldDB" id="A0A8J8JVG3"/>
<name>A0A8J8JVG3_9BACT</name>
<evidence type="ECO:0000313" key="1">
    <source>
        <dbReference type="EMBL" id="NNV57365.1"/>
    </source>
</evidence>
<comment type="caution">
    <text evidence="1">The sequence shown here is derived from an EMBL/GenBank/DDBJ whole genome shotgun (WGS) entry which is preliminary data.</text>
</comment>
<accession>A0A8J8JVG3</accession>
<gene>
    <name evidence="1" type="ORF">GD597_17975</name>
</gene>
<reference evidence="1" key="1">
    <citation type="submission" date="2019-10" db="EMBL/GenBank/DDBJ databases">
        <title>Draft genome sequence of Panacibacter sp. KCS-6.</title>
        <authorList>
            <person name="Yim K.J."/>
        </authorList>
    </citation>
    <scope>NUCLEOTIDE SEQUENCE</scope>
    <source>
        <strain evidence="1">KCS-6</strain>
    </source>
</reference>
<sequence>MIELKYDKTKTILLAEKDDLTSKQFIALADVLNAQYNDIAISLDKALFALYSKSLLRFLLTPPDIRQRCYEHIGWVFEKLSITKQLIPQYRHRFTTLYGPASDFDNLRLSEFHHSEHAYHKIIHSETMEDELEALNELVAVLYREPKPNYDVQRNSDGDCRKPFKPADTDYYIKKVARWPLVVKQAILIWYDSCREDLRDSYPEAFKSSGTETTGDYYEGLFGLIRSLSGNKYGTFQDTENLFVHNAFMEIVASIEEEEKLKRMYGKQQ</sequence>
<dbReference type="Proteomes" id="UP000598971">
    <property type="component" value="Unassembled WGS sequence"/>
</dbReference>
<dbReference type="EMBL" id="WHPF01000014">
    <property type="protein sequence ID" value="NNV57365.1"/>
    <property type="molecule type" value="Genomic_DNA"/>
</dbReference>
<evidence type="ECO:0000313" key="2">
    <source>
        <dbReference type="Proteomes" id="UP000598971"/>
    </source>
</evidence>
<dbReference type="RefSeq" id="WP_171609313.1">
    <property type="nucleotide sequence ID" value="NZ_WHPF01000014.1"/>
</dbReference>
<organism evidence="1 2">
    <name type="scientific">Limnovirga soli</name>
    <dbReference type="NCBI Taxonomy" id="2656915"/>
    <lineage>
        <taxon>Bacteria</taxon>
        <taxon>Pseudomonadati</taxon>
        <taxon>Bacteroidota</taxon>
        <taxon>Chitinophagia</taxon>
        <taxon>Chitinophagales</taxon>
        <taxon>Chitinophagaceae</taxon>
        <taxon>Limnovirga</taxon>
    </lineage>
</organism>
<proteinExistence type="predicted"/>
<keyword evidence="2" id="KW-1185">Reference proteome</keyword>
<protein>
    <submittedName>
        <fullName evidence="1">Uncharacterized protein</fullName>
    </submittedName>
</protein>